<dbReference type="AlphaFoldDB" id="A0A117KCQ1"/>
<organism evidence="2 3">
    <name type="scientific">Chryseobacterium aquaticum subsp. greenlandense</name>
    <dbReference type="NCBI Taxonomy" id="345663"/>
    <lineage>
        <taxon>Bacteria</taxon>
        <taxon>Pseudomonadati</taxon>
        <taxon>Bacteroidota</taxon>
        <taxon>Flavobacteriia</taxon>
        <taxon>Flavobacteriales</taxon>
        <taxon>Weeksellaceae</taxon>
        <taxon>Chryseobacterium group</taxon>
        <taxon>Chryseobacterium</taxon>
    </lineage>
</organism>
<dbReference type="SUPFAM" id="SSF53448">
    <property type="entry name" value="Nucleotide-diphospho-sugar transferases"/>
    <property type="match status" value="1"/>
</dbReference>
<evidence type="ECO:0000313" key="2">
    <source>
        <dbReference type="EMBL" id="KUJ57886.1"/>
    </source>
</evidence>
<dbReference type="PANTHER" id="PTHR22916">
    <property type="entry name" value="GLYCOSYLTRANSFERASE"/>
    <property type="match status" value="1"/>
</dbReference>
<comment type="caution">
    <text evidence="2">The sequence shown here is derived from an EMBL/GenBank/DDBJ whole genome shotgun (WGS) entry which is preliminary data.</text>
</comment>
<accession>A0A117KCQ1</accession>
<dbReference type="Proteomes" id="UP000054388">
    <property type="component" value="Unassembled WGS sequence"/>
</dbReference>
<gene>
    <name evidence="2" type="ORF">AR686_03785</name>
</gene>
<dbReference type="CDD" id="cd00761">
    <property type="entry name" value="Glyco_tranf_GTA_type"/>
    <property type="match status" value="1"/>
</dbReference>
<dbReference type="EMBL" id="LMAI01000002">
    <property type="protein sequence ID" value="KUJ57886.1"/>
    <property type="molecule type" value="Genomic_DNA"/>
</dbReference>
<feature type="domain" description="Glycosyltransferase 2-like" evidence="1">
    <location>
        <begin position="6"/>
        <end position="159"/>
    </location>
</feature>
<dbReference type="InterPro" id="IPR029044">
    <property type="entry name" value="Nucleotide-diphossugar_trans"/>
</dbReference>
<proteinExistence type="predicted"/>
<protein>
    <recommendedName>
        <fullName evidence="1">Glycosyltransferase 2-like domain-containing protein</fullName>
    </recommendedName>
</protein>
<sequence length="298" mass="35195">MNSLVSIVIPNYNRESLIRETLDSVLAQSYSNWECLIVDDGSTDNSVEVIQEYTKKDSRFKFIQRPSNHLKGANACRNIGMQKAKGDYIIFFDSDDLMMQHHVESKLKFMLDGNLDYAVFKSKNFGQPDDVDEELDYSYYKTYEFNADNYLLNNLRFFTNDLIVKSDVAKKCEFYFKYKADIENVLMTQLVLLSNKNGFKDENVTLKRYHDANITQSLEGNKKKGLKHLFFYYYNVLDYIYDLNASTKAKQFILNQLLYNYRNLDFNLEVSFFEFLWKIIKFNRPSLLLGIITHRLKK</sequence>
<dbReference type="RefSeq" id="WP_059135810.1">
    <property type="nucleotide sequence ID" value="NZ_LMAI01000002.1"/>
</dbReference>
<dbReference type="PANTHER" id="PTHR22916:SF3">
    <property type="entry name" value="UDP-GLCNAC:BETAGAL BETA-1,3-N-ACETYLGLUCOSAMINYLTRANSFERASE-LIKE PROTEIN 1"/>
    <property type="match status" value="1"/>
</dbReference>
<evidence type="ECO:0000259" key="1">
    <source>
        <dbReference type="Pfam" id="PF00535"/>
    </source>
</evidence>
<dbReference type="InterPro" id="IPR001173">
    <property type="entry name" value="Glyco_trans_2-like"/>
</dbReference>
<dbReference type="Pfam" id="PF00535">
    <property type="entry name" value="Glycos_transf_2"/>
    <property type="match status" value="1"/>
</dbReference>
<dbReference type="Gene3D" id="3.90.550.10">
    <property type="entry name" value="Spore Coat Polysaccharide Biosynthesis Protein SpsA, Chain A"/>
    <property type="match status" value="1"/>
</dbReference>
<name>A0A117KCQ1_9FLAO</name>
<dbReference type="GO" id="GO:0016758">
    <property type="term" value="F:hexosyltransferase activity"/>
    <property type="evidence" value="ECO:0007669"/>
    <property type="project" value="UniProtKB-ARBA"/>
</dbReference>
<reference evidence="2 3" key="1">
    <citation type="submission" date="2015-10" db="EMBL/GenBank/DDBJ databases">
        <title>Genome sequence of Chryseobacterium greenlandense.</title>
        <authorList>
            <person name="Newman J."/>
            <person name="Fischer K."/>
            <person name="Miller J."/>
        </authorList>
    </citation>
    <scope>NUCLEOTIDE SEQUENCE [LARGE SCALE GENOMIC DNA]</scope>
    <source>
        <strain evidence="2 3">UMB34</strain>
    </source>
</reference>
<evidence type="ECO:0000313" key="3">
    <source>
        <dbReference type="Proteomes" id="UP000054388"/>
    </source>
</evidence>